<organism evidence="28 29">
    <name type="scientific">Varanus komodoensis</name>
    <name type="common">Komodo dragon</name>
    <dbReference type="NCBI Taxonomy" id="61221"/>
    <lineage>
        <taxon>Eukaryota</taxon>
        <taxon>Metazoa</taxon>
        <taxon>Chordata</taxon>
        <taxon>Craniata</taxon>
        <taxon>Vertebrata</taxon>
        <taxon>Euteleostomi</taxon>
        <taxon>Lepidosauria</taxon>
        <taxon>Squamata</taxon>
        <taxon>Bifurcata</taxon>
        <taxon>Unidentata</taxon>
        <taxon>Episquamata</taxon>
        <taxon>Toxicofera</taxon>
        <taxon>Anguimorpha</taxon>
        <taxon>Paleoanguimorpha</taxon>
        <taxon>Varanoidea</taxon>
        <taxon>Varanidae</taxon>
        <taxon>Varanus</taxon>
    </lineage>
</organism>
<proteinExistence type="inferred from homology"/>
<evidence type="ECO:0000256" key="7">
    <source>
        <dbReference type="ARBA" id="ARBA00022723"/>
    </source>
</evidence>
<dbReference type="InterPro" id="IPR006026">
    <property type="entry name" value="Peptidase_Metallo"/>
</dbReference>
<feature type="disulfide bond" evidence="22">
    <location>
        <begin position="261"/>
        <end position="447"/>
    </location>
</feature>
<keyword evidence="17" id="KW-0325">Glycoprotein</keyword>
<keyword evidence="9" id="KW-0677">Repeat</keyword>
<evidence type="ECO:0000256" key="15">
    <source>
        <dbReference type="ARBA" id="ARBA00023145"/>
    </source>
</evidence>
<dbReference type="InterPro" id="IPR000585">
    <property type="entry name" value="Hemopexin-like_dom"/>
</dbReference>
<evidence type="ECO:0000256" key="14">
    <source>
        <dbReference type="ARBA" id="ARBA00023105"/>
    </source>
</evidence>
<evidence type="ECO:0000256" key="24">
    <source>
        <dbReference type="PIRSR" id="PIRSR621190-5"/>
    </source>
</evidence>
<feature type="binding site" evidence="20">
    <location>
        <position position="196"/>
    </location>
    <ligand>
        <name>Zn(2+)</name>
        <dbReference type="ChEBI" id="CHEBI:29105"/>
        <label>2</label>
        <note>catalytic</note>
    </ligand>
</feature>
<evidence type="ECO:0000256" key="16">
    <source>
        <dbReference type="ARBA" id="ARBA00023157"/>
    </source>
</evidence>
<feature type="binding site" evidence="21">
    <location>
        <position position="168"/>
    </location>
    <ligand>
        <name>Ca(2+)</name>
        <dbReference type="ChEBI" id="CHEBI:29108"/>
        <label>2</label>
    </ligand>
</feature>
<evidence type="ECO:0000256" key="20">
    <source>
        <dbReference type="PIRSR" id="PIRSR001191-2"/>
    </source>
</evidence>
<dbReference type="GO" id="GO:0005615">
    <property type="term" value="C:extracellular space"/>
    <property type="evidence" value="ECO:0007669"/>
    <property type="project" value="TreeGrafter"/>
</dbReference>
<dbReference type="InterPro" id="IPR024079">
    <property type="entry name" value="MetalloPept_cat_dom_sf"/>
</dbReference>
<keyword evidence="6" id="KW-0645">Protease</keyword>
<feature type="repeat" description="Hemopexin" evidence="25">
    <location>
        <begin position="404"/>
        <end position="447"/>
    </location>
</feature>
<accession>A0A8D2JHX4</accession>
<evidence type="ECO:0000256" key="17">
    <source>
        <dbReference type="ARBA" id="ARBA00023180"/>
    </source>
</evidence>
<evidence type="ECO:0000256" key="2">
    <source>
        <dbReference type="ARBA" id="ARBA00010370"/>
    </source>
</evidence>
<evidence type="ECO:0000256" key="4">
    <source>
        <dbReference type="ARBA" id="ARBA00022525"/>
    </source>
</evidence>
<dbReference type="InterPro" id="IPR036375">
    <property type="entry name" value="Hemopexin-like_dom_sf"/>
</dbReference>
<evidence type="ECO:0000256" key="23">
    <source>
        <dbReference type="PIRSR" id="PIRSR621190-4"/>
    </source>
</evidence>
<dbReference type="SMART" id="SM00120">
    <property type="entry name" value="HX"/>
    <property type="match status" value="4"/>
</dbReference>
<dbReference type="InterPro" id="IPR002477">
    <property type="entry name" value="Peptidoglycan-bd-like"/>
</dbReference>
<dbReference type="SUPFAM" id="SSF47090">
    <property type="entry name" value="PGBD-like"/>
    <property type="match status" value="1"/>
</dbReference>
<feature type="repeat" description="Hemopexin" evidence="25">
    <location>
        <begin position="258"/>
        <end position="307"/>
    </location>
</feature>
<feature type="binding site" evidence="21">
    <location>
        <position position="150"/>
    </location>
    <ligand>
        <name>Ca(2+)</name>
        <dbReference type="ChEBI" id="CHEBI:29108"/>
        <label>3</label>
    </ligand>
</feature>
<dbReference type="GO" id="GO:0008270">
    <property type="term" value="F:zinc ion binding"/>
    <property type="evidence" value="ECO:0007669"/>
    <property type="project" value="InterPro"/>
</dbReference>
<keyword evidence="16 22" id="KW-1015">Disulfide bond</keyword>
<evidence type="ECO:0000256" key="9">
    <source>
        <dbReference type="ARBA" id="ARBA00022737"/>
    </source>
</evidence>
<feature type="binding site" evidence="21">
    <location>
        <position position="157"/>
    </location>
    <ligand>
        <name>Zn(2+)</name>
        <dbReference type="ChEBI" id="CHEBI:29105"/>
        <label>1</label>
    </ligand>
</feature>
<dbReference type="Pfam" id="PF00045">
    <property type="entry name" value="Hemopexin"/>
    <property type="match status" value="4"/>
</dbReference>
<feature type="binding site" evidence="21">
    <location>
        <position position="268"/>
    </location>
    <ligand>
        <name>Ca(2+)</name>
        <dbReference type="ChEBI" id="CHEBI:29108"/>
        <label>4</label>
    </ligand>
</feature>
<dbReference type="Ensembl" id="ENSVKKT00000013462.1">
    <property type="protein sequence ID" value="ENSVKKP00000013144.1"/>
    <property type="gene ID" value="ENSVKKG00000009092.1"/>
</dbReference>
<evidence type="ECO:0000256" key="18">
    <source>
        <dbReference type="ARBA" id="ARBA00031807"/>
    </source>
</evidence>
<dbReference type="PANTHER" id="PTHR10201">
    <property type="entry name" value="MATRIX METALLOPROTEINASE"/>
    <property type="match status" value="1"/>
</dbReference>
<dbReference type="GO" id="GO:0004222">
    <property type="term" value="F:metalloendopeptidase activity"/>
    <property type="evidence" value="ECO:0007669"/>
    <property type="project" value="InterPro"/>
</dbReference>
<evidence type="ECO:0000256" key="13">
    <source>
        <dbReference type="ARBA" id="ARBA00023049"/>
    </source>
</evidence>
<keyword evidence="14" id="KW-0177">Collagen degradation</keyword>
<evidence type="ECO:0000256" key="26">
    <source>
        <dbReference type="SAM" id="MobiDB-lite"/>
    </source>
</evidence>
<keyword evidence="7 20" id="KW-0479">Metal-binding</keyword>
<keyword evidence="4" id="KW-0964">Secreted</keyword>
<evidence type="ECO:0000256" key="5">
    <source>
        <dbReference type="ARBA" id="ARBA00022530"/>
    </source>
</evidence>
<dbReference type="GO" id="GO:0031012">
    <property type="term" value="C:extracellular matrix"/>
    <property type="evidence" value="ECO:0007669"/>
    <property type="project" value="InterPro"/>
</dbReference>
<feature type="repeat" description="Hemopexin" evidence="25">
    <location>
        <begin position="356"/>
        <end position="403"/>
    </location>
</feature>
<keyword evidence="29" id="KW-1185">Reference proteome</keyword>
<dbReference type="Gene3D" id="3.40.390.10">
    <property type="entry name" value="Collagenase (Catalytic Domain)"/>
    <property type="match status" value="1"/>
</dbReference>
<evidence type="ECO:0000259" key="27">
    <source>
        <dbReference type="SMART" id="SM00235"/>
    </source>
</evidence>
<feature type="binding site" evidence="21">
    <location>
        <position position="98"/>
    </location>
    <ligand>
        <name>Ca(2+)</name>
        <dbReference type="ChEBI" id="CHEBI:29108"/>
        <label>1</label>
    </ligand>
</feature>
<comment type="cofactor">
    <cofactor evidence="21">
        <name>Zn(2+)</name>
        <dbReference type="ChEBI" id="CHEBI:29105"/>
    </cofactor>
    <text evidence="21">Binds 2 Zn(2+) ions per subunit.</text>
</comment>
<evidence type="ECO:0000256" key="12">
    <source>
        <dbReference type="ARBA" id="ARBA00022837"/>
    </source>
</evidence>
<dbReference type="InterPro" id="IPR033739">
    <property type="entry name" value="M10A_MMP"/>
</dbReference>
<dbReference type="Pfam" id="PF01471">
    <property type="entry name" value="PG_binding_1"/>
    <property type="match status" value="1"/>
</dbReference>
<dbReference type="InterPro" id="IPR018487">
    <property type="entry name" value="Hemopexin-like_repeat"/>
</dbReference>
<evidence type="ECO:0000256" key="10">
    <source>
        <dbReference type="ARBA" id="ARBA00022801"/>
    </source>
</evidence>
<evidence type="ECO:0000256" key="11">
    <source>
        <dbReference type="ARBA" id="ARBA00022833"/>
    </source>
</evidence>
<dbReference type="PRINTS" id="PR00138">
    <property type="entry name" value="MATRIXIN"/>
</dbReference>
<dbReference type="SUPFAM" id="SSF50923">
    <property type="entry name" value="Hemopexin-like domain"/>
    <property type="match status" value="1"/>
</dbReference>
<feature type="short sequence motif" description="Cysteine switch" evidence="24">
    <location>
        <begin position="64"/>
        <end position="71"/>
    </location>
</feature>
<evidence type="ECO:0000256" key="1">
    <source>
        <dbReference type="ARBA" id="ARBA00004498"/>
    </source>
</evidence>
<keyword evidence="8" id="KW-0732">Signal</keyword>
<feature type="binding site" evidence="21">
    <location>
        <position position="408"/>
    </location>
    <ligand>
        <name>Ca(2+)</name>
        <dbReference type="ChEBI" id="CHEBI:29108"/>
        <label>4</label>
    </ligand>
</feature>
<feature type="active site" evidence="19">
    <location>
        <position position="193"/>
    </location>
</feature>
<evidence type="ECO:0000256" key="19">
    <source>
        <dbReference type="PIRSR" id="PIRSR001191-1"/>
    </source>
</evidence>
<feature type="repeat" description="Hemopexin" evidence="25">
    <location>
        <begin position="308"/>
        <end position="354"/>
    </location>
</feature>
<dbReference type="PIRSF" id="PIRSF001191">
    <property type="entry name" value="Peptidase_M10A_matrix"/>
    <property type="match status" value="1"/>
</dbReference>
<reference evidence="28" key="2">
    <citation type="submission" date="2025-09" db="UniProtKB">
        <authorList>
            <consortium name="Ensembl"/>
        </authorList>
    </citation>
    <scope>IDENTIFICATION</scope>
</reference>
<protein>
    <recommendedName>
        <fullName evidence="3">Collagenase 3</fullName>
    </recommendedName>
    <alternativeName>
        <fullName evidence="18">Matrix metalloproteinase-13</fullName>
    </alternativeName>
</protein>
<feature type="binding site" evidence="21">
    <location>
        <position position="142"/>
    </location>
    <ligand>
        <name>Zn(2+)</name>
        <dbReference type="ChEBI" id="CHEBI:29105"/>
        <label>1</label>
    </ligand>
</feature>
<dbReference type="FunFam" id="2.110.10.10:FF:000002">
    <property type="entry name" value="Matrix metallopeptidase 3"/>
    <property type="match status" value="1"/>
</dbReference>
<evidence type="ECO:0000256" key="25">
    <source>
        <dbReference type="PROSITE-ProRule" id="PRU01011"/>
    </source>
</evidence>
<dbReference type="PROSITE" id="PS51642">
    <property type="entry name" value="HEMOPEXIN_2"/>
    <property type="match status" value="4"/>
</dbReference>
<keyword evidence="15" id="KW-0865">Zymogen</keyword>
<dbReference type="SUPFAM" id="SSF55486">
    <property type="entry name" value="Metalloproteases ('zincins'), catalytic domain"/>
    <property type="match status" value="1"/>
</dbReference>
<feature type="binding site" evidence="21">
    <location>
        <position position="149"/>
    </location>
    <ligand>
        <name>Ca(2+)</name>
        <dbReference type="ChEBI" id="CHEBI:29108"/>
        <label>3</label>
    </ligand>
</feature>
<feature type="region of interest" description="Disordered" evidence="26">
    <location>
        <begin position="238"/>
        <end position="257"/>
    </location>
</feature>
<feature type="binding site" description="in inhibited form" evidence="21">
    <location>
        <position position="66"/>
    </location>
    <ligand>
        <name>Zn(2+)</name>
        <dbReference type="ChEBI" id="CHEBI:29105"/>
        <label>2</label>
        <note>catalytic</note>
    </ligand>
</feature>
<feature type="binding site" evidence="21">
    <location>
        <position position="170"/>
    </location>
    <ligand>
        <name>Zn(2+)</name>
        <dbReference type="ChEBI" id="CHEBI:29105"/>
        <label>1</label>
    </ligand>
</feature>
<evidence type="ECO:0000313" key="29">
    <source>
        <dbReference type="Proteomes" id="UP000694545"/>
    </source>
</evidence>
<dbReference type="InterPro" id="IPR001818">
    <property type="entry name" value="Pept_M10_metallopeptidase"/>
</dbReference>
<dbReference type="GO" id="GO:0006508">
    <property type="term" value="P:proteolysis"/>
    <property type="evidence" value="ECO:0007669"/>
    <property type="project" value="UniProtKB-KW"/>
</dbReference>
<dbReference type="FunFam" id="3.40.390.10:FF:000007">
    <property type="entry name" value="Collagenase 3"/>
    <property type="match status" value="1"/>
</dbReference>
<feature type="modified residue" description="Phosphotyrosine; by PKDCC" evidence="23">
    <location>
        <position position="343"/>
    </location>
</feature>
<dbReference type="AlphaFoldDB" id="A0A8D2JHX4"/>
<dbReference type="CDD" id="cd04278">
    <property type="entry name" value="ZnMc_MMP"/>
    <property type="match status" value="1"/>
</dbReference>
<dbReference type="GO" id="GO:0030198">
    <property type="term" value="P:extracellular matrix organization"/>
    <property type="evidence" value="ECO:0007669"/>
    <property type="project" value="TreeGrafter"/>
</dbReference>
<feature type="domain" description="Peptidase metallopeptidase" evidence="27">
    <location>
        <begin position="79"/>
        <end position="238"/>
    </location>
</feature>
<keyword evidence="5" id="KW-0272">Extracellular matrix</keyword>
<dbReference type="Pfam" id="PF00413">
    <property type="entry name" value="Peptidase_M10"/>
    <property type="match status" value="1"/>
</dbReference>
<feature type="binding site" evidence="21">
    <location>
        <position position="210"/>
    </location>
    <ligand>
        <name>Zn(2+)</name>
        <dbReference type="ChEBI" id="CHEBI:29105"/>
        <label>2</label>
        <note>catalytic</note>
    </ligand>
</feature>
<feature type="binding site" evidence="21">
    <location>
        <position position="166"/>
    </location>
    <ligand>
        <name>Ca(2+)</name>
        <dbReference type="ChEBI" id="CHEBI:29108"/>
        <label>2</label>
    </ligand>
</feature>
<evidence type="ECO:0000256" key="6">
    <source>
        <dbReference type="ARBA" id="ARBA00022670"/>
    </source>
</evidence>
<name>A0A8D2JHX4_VARKO</name>
<feature type="binding site" evidence="21">
    <location>
        <position position="172"/>
    </location>
    <ligand>
        <name>Ca(2+)</name>
        <dbReference type="ChEBI" id="CHEBI:29108"/>
        <label>3</label>
    </ligand>
</feature>
<sequence length="447" mass="51359">MCMYFFSFYQKYLEKYYNFKSDGTGIFKQTSSSVFKKIQEMQQFLGLQVTGNLDSNTLEVIQKSRCGNPDVGEFAFFAGQPKWGKKALTYRILNYTPDMNKSDVDKDIEKAFKVWSQVSPLIFRRVSGGNADIMISFASGEHGDFNSFDGPGGTVAHAYAPSAGIGGDAHFDEDEDWTNELEGSNLFFVAAHEFGHSLGLSHSKEPNALMFPVYNYPEHRQNVLSRDDIDGIQSLYAQDPVEDDKPRTPGRPAQPALPSVCDPRLTFDAVTPFRGEILFFKNRHFWRKHPRYTNIDLSLISEFWSFLPSGVDAVSENNDKDEAVLFKGNQFWVVKGEIRLSGYPKRIHTLGFPNDVKKIDAAFYNTNEKKTYFFSGNRYWRYDERRQTMEKKPRKIRDGFPGIEGKIDAAFQHNGLLYFFRGTKQYEFDPNTRRINQILNTNSWFSC</sequence>
<feature type="binding site" evidence="21">
    <location>
        <position position="144"/>
    </location>
    <ligand>
        <name>Zn(2+)</name>
        <dbReference type="ChEBI" id="CHEBI:29105"/>
        <label>1</label>
    </ligand>
</feature>
<dbReference type="PANTHER" id="PTHR10201:SF165">
    <property type="entry name" value="COLLAGENASE 3"/>
    <property type="match status" value="1"/>
</dbReference>
<evidence type="ECO:0000256" key="22">
    <source>
        <dbReference type="PIRSR" id="PIRSR621190-3"/>
    </source>
</evidence>
<evidence type="ECO:0000313" key="28">
    <source>
        <dbReference type="Ensembl" id="ENSVKKP00000013144.1"/>
    </source>
</evidence>
<feature type="binding site" evidence="21">
    <location>
        <position position="175"/>
    </location>
    <ligand>
        <name>Ca(2+)</name>
        <dbReference type="ChEBI" id="CHEBI:29108"/>
        <label>1</label>
    </ligand>
</feature>
<feature type="binding site" evidence="20">
    <location>
        <position position="192"/>
    </location>
    <ligand>
        <name>Zn(2+)</name>
        <dbReference type="ChEBI" id="CHEBI:29105"/>
        <label>2</label>
        <note>catalytic</note>
    </ligand>
</feature>
<keyword evidence="12 21" id="KW-0106">Calcium</keyword>
<evidence type="ECO:0000256" key="21">
    <source>
        <dbReference type="PIRSR" id="PIRSR621190-2"/>
    </source>
</evidence>
<feature type="binding site" evidence="21">
    <location>
        <position position="132"/>
    </location>
    <ligand>
        <name>Ca(2+)</name>
        <dbReference type="ChEBI" id="CHEBI:29108"/>
        <label>2</label>
    </ligand>
</feature>
<dbReference type="Gene3D" id="2.110.10.10">
    <property type="entry name" value="Hemopexin-like domain"/>
    <property type="match status" value="1"/>
</dbReference>
<feature type="binding site" evidence="21">
    <location>
        <position position="175"/>
    </location>
    <ligand>
        <name>Ca(2+)</name>
        <dbReference type="ChEBI" id="CHEBI:29108"/>
        <label>3</label>
    </ligand>
</feature>
<comment type="similarity">
    <text evidence="2">Belongs to the peptidase M10A family.</text>
</comment>
<reference evidence="28" key="1">
    <citation type="submission" date="2025-08" db="UniProtKB">
        <authorList>
            <consortium name="Ensembl"/>
        </authorList>
    </citation>
    <scope>IDENTIFICATION</scope>
</reference>
<dbReference type="SMART" id="SM00235">
    <property type="entry name" value="ZnMc"/>
    <property type="match status" value="1"/>
</dbReference>
<keyword evidence="13" id="KW-0482">Metalloprotease</keyword>
<dbReference type="GO" id="GO:0030574">
    <property type="term" value="P:collagen catabolic process"/>
    <property type="evidence" value="ECO:0007669"/>
    <property type="project" value="UniProtKB-KW"/>
</dbReference>
<feature type="binding site" evidence="21">
    <location>
        <position position="312"/>
    </location>
    <ligand>
        <name>Ca(2+)</name>
        <dbReference type="ChEBI" id="CHEBI:29108"/>
        <label>4</label>
    </ligand>
</feature>
<keyword evidence="10" id="KW-0378">Hydrolase</keyword>
<dbReference type="Proteomes" id="UP000694545">
    <property type="component" value="Unplaced"/>
</dbReference>
<keyword evidence="11 20" id="KW-0862">Zinc</keyword>
<feature type="binding site" evidence="20">
    <location>
        <position position="202"/>
    </location>
    <ligand>
        <name>Zn(2+)</name>
        <dbReference type="ChEBI" id="CHEBI:29105"/>
        <label>2</label>
        <note>catalytic</note>
    </ligand>
</feature>
<dbReference type="InterPro" id="IPR021190">
    <property type="entry name" value="Pept_M10A"/>
</dbReference>
<feature type="binding site" evidence="21">
    <location>
        <position position="362"/>
    </location>
    <ligand>
        <name>Ca(2+)</name>
        <dbReference type="ChEBI" id="CHEBI:29108"/>
        <label>5</label>
    </ligand>
</feature>
<evidence type="ECO:0000256" key="8">
    <source>
        <dbReference type="ARBA" id="ARBA00022729"/>
    </source>
</evidence>
<dbReference type="OMA" id="NFVQQYL"/>
<dbReference type="InterPro" id="IPR036365">
    <property type="entry name" value="PGBD-like_sf"/>
</dbReference>
<comment type="subcellular location">
    <subcellularLocation>
        <location evidence="1">Secreted</location>
        <location evidence="1">Extracellular space</location>
        <location evidence="1">Extracellular matrix</location>
    </subcellularLocation>
</comment>
<gene>
    <name evidence="28" type="primary">LOC123029242</name>
</gene>
<comment type="cofactor">
    <cofactor evidence="21">
        <name>Ca(2+)</name>
        <dbReference type="ChEBI" id="CHEBI:29108"/>
    </cofactor>
    <text evidence="21">Can bind about 5 Ca(2+) ions per subunit.</text>
</comment>
<dbReference type="CDD" id="cd00094">
    <property type="entry name" value="HX"/>
    <property type="match status" value="1"/>
</dbReference>
<evidence type="ECO:0000256" key="3">
    <source>
        <dbReference type="ARBA" id="ARBA00018037"/>
    </source>
</evidence>